<name>A0A835YQT0_9STRA</name>
<dbReference type="EMBL" id="JAFCMP010000519">
    <property type="protein sequence ID" value="KAG5177980.1"/>
    <property type="molecule type" value="Genomic_DNA"/>
</dbReference>
<dbReference type="Proteomes" id="UP000664859">
    <property type="component" value="Unassembled WGS sequence"/>
</dbReference>
<evidence type="ECO:0000313" key="2">
    <source>
        <dbReference type="Proteomes" id="UP000664859"/>
    </source>
</evidence>
<keyword evidence="2" id="KW-1185">Reference proteome</keyword>
<reference evidence="1" key="1">
    <citation type="submission" date="2021-02" db="EMBL/GenBank/DDBJ databases">
        <title>First Annotated Genome of the Yellow-green Alga Tribonema minus.</title>
        <authorList>
            <person name="Mahan K.M."/>
        </authorList>
    </citation>
    <scope>NUCLEOTIDE SEQUENCE</scope>
    <source>
        <strain evidence="1">UTEX B ZZ1240</strain>
    </source>
</reference>
<proteinExistence type="predicted"/>
<evidence type="ECO:0000313" key="1">
    <source>
        <dbReference type="EMBL" id="KAG5177980.1"/>
    </source>
</evidence>
<dbReference type="AlphaFoldDB" id="A0A835YQT0"/>
<sequence>MVKGTYHPFTKAINSWLVTKGMSMKDLDNLTSVLAPKFNWNHDDGHHQVDASRFSEVPWVPELAQHLLDTGFNLFDCFNLELLVHIAVFSDCPMRDQDFWNNRASLVFTKSTGHGVCIFQEIHKPGKFYKNGREKGWLTKVRQLITVRSDLTRVHLIATLVCRSMRLLWQQSTDSPTMPVPDRVIGLAGSCNPGDHTVNHTVTQHLRTLLALSAYILQFYWNSFNMVPCEHRSQGPTARPSSNLRVSPIQAAPAVAQALAVTRQAQRYAAAVACLPPRKVARSERAAVPCGLQQLALALEDGVKWLYPRRVVVHLRESSEQRFEGDC</sequence>
<gene>
    <name evidence="1" type="ORF">JKP88DRAFT_264829</name>
</gene>
<comment type="caution">
    <text evidence="1">The sequence shown here is derived from an EMBL/GenBank/DDBJ whole genome shotgun (WGS) entry which is preliminary data.</text>
</comment>
<protein>
    <submittedName>
        <fullName evidence="1">Uncharacterized protein</fullName>
    </submittedName>
</protein>
<accession>A0A835YQT0</accession>
<organism evidence="1 2">
    <name type="scientific">Tribonema minus</name>
    <dbReference type="NCBI Taxonomy" id="303371"/>
    <lineage>
        <taxon>Eukaryota</taxon>
        <taxon>Sar</taxon>
        <taxon>Stramenopiles</taxon>
        <taxon>Ochrophyta</taxon>
        <taxon>PX clade</taxon>
        <taxon>Xanthophyceae</taxon>
        <taxon>Tribonematales</taxon>
        <taxon>Tribonemataceae</taxon>
        <taxon>Tribonema</taxon>
    </lineage>
</organism>